<evidence type="ECO:0000313" key="3">
    <source>
        <dbReference type="Proteomes" id="UP000634134"/>
    </source>
</evidence>
<comment type="caution">
    <text evidence="2">The sequence shown here is derived from an EMBL/GenBank/DDBJ whole genome shotgun (WGS) entry which is preliminary data.</text>
</comment>
<dbReference type="RefSeq" id="WP_194122749.1">
    <property type="nucleotide sequence ID" value="NZ_JACYGY010000001.1"/>
</dbReference>
<evidence type="ECO:0000313" key="2">
    <source>
        <dbReference type="EMBL" id="MBE9464707.1"/>
    </source>
</evidence>
<evidence type="ECO:0008006" key="4">
    <source>
        <dbReference type="Google" id="ProtNLM"/>
    </source>
</evidence>
<sequence>MEFYYAKLNFFDTIYSLLPEEAVLSGSRIEVLEEGMKIATSVTSQGSKFMFADVSREIIEGESYLYGKIVKYADRKEKVANVEELTTDSVIVPDRILSESHFVIEFKENFLLYTESKSHLNKNSFIVKFNDLISKVLIRATFNCEAYPVSDQYSFFNRLSDLQEVLELELTIFPTNPFPSKVIEEIDNVLKEQNVKVKYTKYKAKPGGLNVKDKEIKENSTYADIGYGKGQARGIDKSGNAVRISSQKSDKQRSVTIDPKSRNPFDILQEINNRINEKNK</sequence>
<accession>A0ABR9WGT0</accession>
<proteinExistence type="predicted"/>
<dbReference type="Proteomes" id="UP000634134">
    <property type="component" value="Unassembled WGS sequence"/>
</dbReference>
<feature type="compositionally biased region" description="Basic and acidic residues" evidence="1">
    <location>
        <begin position="248"/>
        <end position="263"/>
    </location>
</feature>
<name>A0ABR9WGT0_9BACT</name>
<organism evidence="2 3">
    <name type="scientific">Dyadobacter subterraneus</name>
    <dbReference type="NCBI Taxonomy" id="2773304"/>
    <lineage>
        <taxon>Bacteria</taxon>
        <taxon>Pseudomonadati</taxon>
        <taxon>Bacteroidota</taxon>
        <taxon>Cytophagia</taxon>
        <taxon>Cytophagales</taxon>
        <taxon>Spirosomataceae</taxon>
        <taxon>Dyadobacter</taxon>
    </lineage>
</organism>
<protein>
    <recommendedName>
        <fullName evidence="4">FHA domain-containing protein</fullName>
    </recommendedName>
</protein>
<evidence type="ECO:0000256" key="1">
    <source>
        <dbReference type="SAM" id="MobiDB-lite"/>
    </source>
</evidence>
<keyword evidence="3" id="KW-1185">Reference proteome</keyword>
<reference evidence="3" key="1">
    <citation type="submission" date="2023-07" db="EMBL/GenBank/DDBJ databases">
        <title>Dyadobacter sp. nov 'subterranea' isolated from contaminted grondwater.</title>
        <authorList>
            <person name="Szabo I."/>
            <person name="Al-Omari J."/>
            <person name="Szerdahelyi S.G."/>
            <person name="Rado J."/>
        </authorList>
    </citation>
    <scope>NUCLEOTIDE SEQUENCE [LARGE SCALE GENOMIC DNA]</scope>
    <source>
        <strain evidence="3">UP-52</strain>
    </source>
</reference>
<dbReference type="Pfam" id="PF15931">
    <property type="entry name" value="DUF4747"/>
    <property type="match status" value="1"/>
</dbReference>
<feature type="region of interest" description="Disordered" evidence="1">
    <location>
        <begin position="238"/>
        <end position="263"/>
    </location>
</feature>
<gene>
    <name evidence="2" type="ORF">IEE83_22715</name>
</gene>
<dbReference type="InterPro" id="IPR031832">
    <property type="entry name" value="DUF4747"/>
</dbReference>
<dbReference type="EMBL" id="JACYGY010000001">
    <property type="protein sequence ID" value="MBE9464707.1"/>
    <property type="molecule type" value="Genomic_DNA"/>
</dbReference>